<dbReference type="SUPFAM" id="SSF52799">
    <property type="entry name" value="(Phosphotyrosine protein) phosphatases II"/>
    <property type="match status" value="1"/>
</dbReference>
<dbReference type="PRINTS" id="PR01909">
    <property type="entry name" value="ADSPHPHTASEA"/>
</dbReference>
<dbReference type="GO" id="GO:0005737">
    <property type="term" value="C:cytoplasm"/>
    <property type="evidence" value="ECO:0007669"/>
    <property type="project" value="TreeGrafter"/>
</dbReference>
<dbReference type="InterPro" id="IPR020422">
    <property type="entry name" value="TYR_PHOSPHATASE_DUAL_dom"/>
</dbReference>
<proteinExistence type="inferred from homology"/>
<dbReference type="InterPro" id="IPR016130">
    <property type="entry name" value="Tyr_Pase_AS"/>
</dbReference>
<comment type="similarity">
    <text evidence="1">Belongs to the protein-tyrosine phosphatase family. Non-receptor class dual specificity subfamily.</text>
</comment>
<evidence type="ECO:0000256" key="5">
    <source>
        <dbReference type="ARBA" id="ARBA00047761"/>
    </source>
</evidence>
<feature type="domain" description="Tyrosine specific protein phosphatases" evidence="10">
    <location>
        <begin position="120"/>
        <end position="177"/>
    </location>
</feature>
<accession>A0A8B7NKQ0</accession>
<dbReference type="GO" id="GO:0043409">
    <property type="term" value="P:negative regulation of MAPK cascade"/>
    <property type="evidence" value="ECO:0007669"/>
    <property type="project" value="TreeGrafter"/>
</dbReference>
<dbReference type="Gene3D" id="3.90.190.10">
    <property type="entry name" value="Protein tyrosine phosphatase superfamily"/>
    <property type="match status" value="1"/>
</dbReference>
<feature type="region of interest" description="Disordered" evidence="8">
    <location>
        <begin position="341"/>
        <end position="361"/>
    </location>
</feature>
<comment type="catalytic activity">
    <reaction evidence="6">
        <text>O-phospho-L-threonyl-[protein] + H2O = L-threonyl-[protein] + phosphate</text>
        <dbReference type="Rhea" id="RHEA:47004"/>
        <dbReference type="Rhea" id="RHEA-COMP:11060"/>
        <dbReference type="Rhea" id="RHEA-COMP:11605"/>
        <dbReference type="ChEBI" id="CHEBI:15377"/>
        <dbReference type="ChEBI" id="CHEBI:30013"/>
        <dbReference type="ChEBI" id="CHEBI:43474"/>
        <dbReference type="ChEBI" id="CHEBI:61977"/>
        <dbReference type="EC" id="3.1.3.16"/>
    </reaction>
</comment>
<evidence type="ECO:0000256" key="1">
    <source>
        <dbReference type="ARBA" id="ARBA00008601"/>
    </source>
</evidence>
<evidence type="ECO:0000259" key="10">
    <source>
        <dbReference type="PROSITE" id="PS50056"/>
    </source>
</evidence>
<dbReference type="InterPro" id="IPR000340">
    <property type="entry name" value="Dual-sp_phosphatase_cat-dom"/>
</dbReference>
<evidence type="ECO:0000313" key="13">
    <source>
        <dbReference type="RefSeq" id="XP_047735669.1"/>
    </source>
</evidence>
<dbReference type="GO" id="GO:0033549">
    <property type="term" value="F:MAP kinase phosphatase activity"/>
    <property type="evidence" value="ECO:0007669"/>
    <property type="project" value="TreeGrafter"/>
</dbReference>
<dbReference type="InterPro" id="IPR029021">
    <property type="entry name" value="Prot-tyrosine_phosphatase-like"/>
</dbReference>
<sequence length="361" mass="39774">MEVTLPKGLEFPSYVDDLKEILDTVEPRFTLIPEMRGHISRFVDGADMDEVYPHIFLGDCDAAMNKQYLLRSGVTHVLNAAANLKMGPAPVKTGDEFYKDTPLIYKGLDLIDLPFANAAKHFEAAAEFIDGALNSGGTVLVHCRQGRSRSASVLAAFLMTRRGYTAARALRQLKQSRDIRPNNGFLAQLAALDLQLFRERLERIRLEPSSSSSSESDSESNSVSKTATLKQKSSSPELEMTTKSPKPQSKTRQSSTESDKSQICSDESKKNDTKEDSPKSSDNDSIEYHSAVSSVCSTSISNAFENANPRSVSITVHVSLKRRQSPNNETEQYVSQCVRVQSVESLESDNDADDESSDSES</sequence>
<keyword evidence="4" id="KW-0904">Protein phosphatase</keyword>
<feature type="region of interest" description="Disordered" evidence="8">
    <location>
        <begin position="206"/>
        <end position="286"/>
    </location>
</feature>
<dbReference type="PANTHER" id="PTHR45682">
    <property type="entry name" value="AGAP008228-PA"/>
    <property type="match status" value="1"/>
</dbReference>
<dbReference type="PANTHER" id="PTHR45682:SF5">
    <property type="entry name" value="DUAL SPECIFICITY PROTEIN PHOSPHATASE"/>
    <property type="match status" value="1"/>
</dbReference>
<evidence type="ECO:0000256" key="6">
    <source>
        <dbReference type="ARBA" id="ARBA00048336"/>
    </source>
</evidence>
<dbReference type="PROSITE" id="PS50056">
    <property type="entry name" value="TYR_PHOSPHATASE_2"/>
    <property type="match status" value="1"/>
</dbReference>
<dbReference type="EC" id="3.1.3.16" evidence="2"/>
<feature type="domain" description="Tyrosine-protein phosphatase" evidence="9">
    <location>
        <begin position="47"/>
        <end position="198"/>
    </location>
</feature>
<keyword evidence="11" id="KW-1185">Reference proteome</keyword>
<organism evidence="11 12">
    <name type="scientific">Hyalella azteca</name>
    <name type="common">Amphipod</name>
    <dbReference type="NCBI Taxonomy" id="294128"/>
    <lineage>
        <taxon>Eukaryota</taxon>
        <taxon>Metazoa</taxon>
        <taxon>Ecdysozoa</taxon>
        <taxon>Arthropoda</taxon>
        <taxon>Crustacea</taxon>
        <taxon>Multicrustacea</taxon>
        <taxon>Malacostraca</taxon>
        <taxon>Eumalacostraca</taxon>
        <taxon>Peracarida</taxon>
        <taxon>Amphipoda</taxon>
        <taxon>Senticaudata</taxon>
        <taxon>Talitrida</taxon>
        <taxon>Talitroidea</taxon>
        <taxon>Hyalellidae</taxon>
        <taxon>Hyalella</taxon>
    </lineage>
</organism>
<dbReference type="SMART" id="SM00195">
    <property type="entry name" value="DSPc"/>
    <property type="match status" value="1"/>
</dbReference>
<dbReference type="InterPro" id="IPR000387">
    <property type="entry name" value="Tyr_Pase_dom"/>
</dbReference>
<dbReference type="GO" id="GO:0008138">
    <property type="term" value="F:protein tyrosine/serine/threonine phosphatase activity"/>
    <property type="evidence" value="ECO:0007669"/>
    <property type="project" value="InterPro"/>
</dbReference>
<evidence type="ECO:0000256" key="4">
    <source>
        <dbReference type="ARBA" id="ARBA00022912"/>
    </source>
</evidence>
<dbReference type="GO" id="GO:0004722">
    <property type="term" value="F:protein serine/threonine phosphatase activity"/>
    <property type="evidence" value="ECO:0007669"/>
    <property type="project" value="UniProtKB-EC"/>
</dbReference>
<name>A0A8B7NKQ0_HYAAZ</name>
<dbReference type="AlphaFoldDB" id="A0A8B7NKQ0"/>
<dbReference type="InterPro" id="IPR020405">
    <property type="entry name" value="Atypical_DUSP_subfamA"/>
</dbReference>
<dbReference type="KEGG" id="hazt:108670878"/>
<feature type="compositionally biased region" description="Acidic residues" evidence="8">
    <location>
        <begin position="346"/>
        <end position="361"/>
    </location>
</feature>
<evidence type="ECO:0000256" key="8">
    <source>
        <dbReference type="SAM" id="MobiDB-lite"/>
    </source>
</evidence>
<dbReference type="Pfam" id="PF00782">
    <property type="entry name" value="DSPc"/>
    <property type="match status" value="1"/>
</dbReference>
<evidence type="ECO:0000313" key="11">
    <source>
        <dbReference type="Proteomes" id="UP000694843"/>
    </source>
</evidence>
<protein>
    <recommendedName>
        <fullName evidence="2">protein-serine/threonine phosphatase</fullName>
        <ecNumber evidence="2">3.1.3.16</ecNumber>
    </recommendedName>
</protein>
<feature type="compositionally biased region" description="Basic and acidic residues" evidence="8">
    <location>
        <begin position="266"/>
        <end position="282"/>
    </location>
</feature>
<feature type="compositionally biased region" description="Polar residues" evidence="8">
    <location>
        <begin position="225"/>
        <end position="265"/>
    </location>
</feature>
<comment type="catalytic activity">
    <reaction evidence="5">
        <text>O-phospho-L-seryl-[protein] + H2O = L-seryl-[protein] + phosphate</text>
        <dbReference type="Rhea" id="RHEA:20629"/>
        <dbReference type="Rhea" id="RHEA-COMP:9863"/>
        <dbReference type="Rhea" id="RHEA-COMP:11604"/>
        <dbReference type="ChEBI" id="CHEBI:15377"/>
        <dbReference type="ChEBI" id="CHEBI:29999"/>
        <dbReference type="ChEBI" id="CHEBI:43474"/>
        <dbReference type="ChEBI" id="CHEBI:83421"/>
        <dbReference type="EC" id="3.1.3.16"/>
    </reaction>
</comment>
<evidence type="ECO:0000256" key="3">
    <source>
        <dbReference type="ARBA" id="ARBA00022801"/>
    </source>
</evidence>
<dbReference type="PRINTS" id="PR01908">
    <property type="entry name" value="ADSPHPHTASE"/>
</dbReference>
<feature type="compositionally biased region" description="Low complexity" evidence="8">
    <location>
        <begin position="207"/>
        <end position="224"/>
    </location>
</feature>
<evidence type="ECO:0000256" key="7">
    <source>
        <dbReference type="PIRSR" id="PIRSR620405-1"/>
    </source>
</evidence>
<evidence type="ECO:0000256" key="2">
    <source>
        <dbReference type="ARBA" id="ARBA00013081"/>
    </source>
</evidence>
<evidence type="ECO:0000259" key="9">
    <source>
        <dbReference type="PROSITE" id="PS50054"/>
    </source>
</evidence>
<gene>
    <name evidence="12 13" type="primary">LOC108670878</name>
</gene>
<evidence type="ECO:0000313" key="12">
    <source>
        <dbReference type="RefSeq" id="XP_018013856.1"/>
    </source>
</evidence>
<dbReference type="Proteomes" id="UP000694843">
    <property type="component" value="Unplaced"/>
</dbReference>
<reference evidence="12 13" key="1">
    <citation type="submission" date="2025-04" db="UniProtKB">
        <authorList>
            <consortium name="RefSeq"/>
        </authorList>
    </citation>
    <scope>IDENTIFICATION</scope>
    <source>
        <tissue evidence="12 13">Whole organism</tissue>
    </source>
</reference>
<dbReference type="PROSITE" id="PS50054">
    <property type="entry name" value="TYR_PHOSPHATASE_DUAL"/>
    <property type="match status" value="1"/>
</dbReference>
<dbReference type="RefSeq" id="XP_047735669.1">
    <property type="nucleotide sequence ID" value="XM_047879713.1"/>
</dbReference>
<dbReference type="GeneID" id="108670878"/>
<dbReference type="RefSeq" id="XP_018013856.1">
    <property type="nucleotide sequence ID" value="XM_018158367.2"/>
</dbReference>
<dbReference type="PROSITE" id="PS00383">
    <property type="entry name" value="TYR_PHOSPHATASE_1"/>
    <property type="match status" value="1"/>
</dbReference>
<keyword evidence="3" id="KW-0378">Hydrolase</keyword>
<dbReference type="OMA" id="TRTNSQM"/>
<feature type="active site" description="Phosphocysteine intermediate" evidence="7">
    <location>
        <position position="143"/>
    </location>
</feature>